<dbReference type="OrthoDB" id="162531at2"/>
<dbReference type="InterPro" id="IPR036390">
    <property type="entry name" value="WH_DNA-bd_sf"/>
</dbReference>
<gene>
    <name evidence="2" type="ORF">D7D94_07830</name>
</gene>
<dbReference type="InterPro" id="IPR039422">
    <property type="entry name" value="MarR/SlyA-like"/>
</dbReference>
<dbReference type="PANTHER" id="PTHR33164:SF43">
    <property type="entry name" value="HTH-TYPE TRANSCRIPTIONAL REPRESSOR YETL"/>
    <property type="match status" value="1"/>
</dbReference>
<evidence type="ECO:0000259" key="1">
    <source>
        <dbReference type="PROSITE" id="PS50995"/>
    </source>
</evidence>
<dbReference type="RefSeq" id="WP_156242081.1">
    <property type="nucleotide sequence ID" value="NZ_BAAAZL010000004.1"/>
</dbReference>
<proteinExistence type="predicted"/>
<dbReference type="GO" id="GO:0003700">
    <property type="term" value="F:DNA-binding transcription factor activity"/>
    <property type="evidence" value="ECO:0007669"/>
    <property type="project" value="InterPro"/>
</dbReference>
<feature type="domain" description="HTH marR-type" evidence="1">
    <location>
        <begin position="19"/>
        <end position="159"/>
    </location>
</feature>
<sequence length="177" mass="19381">MKRSGPGEVSSYWYGTGVDEQAAASVLQALRTYRAAEMDLRRRTRTSMRMTDNEMLVIGLATRRARSGQELQPRDVALALGLTPASVTGLLDKLERSGHIERLPHPTDRRRQRILPTRLADVDVRATLGSVHEGMMSVARSLSSSQAAVISTFLQQMTEAVTAHAQEIDPPSEPSAA</sequence>
<dbReference type="InterPro" id="IPR036388">
    <property type="entry name" value="WH-like_DNA-bd_sf"/>
</dbReference>
<organism evidence="2 3">
    <name type="scientific">Microbacterium oryzae</name>
    <dbReference type="NCBI Taxonomy" id="743009"/>
    <lineage>
        <taxon>Bacteria</taxon>
        <taxon>Bacillati</taxon>
        <taxon>Actinomycetota</taxon>
        <taxon>Actinomycetes</taxon>
        <taxon>Micrococcales</taxon>
        <taxon>Microbacteriaceae</taxon>
        <taxon>Microbacterium</taxon>
    </lineage>
</organism>
<evidence type="ECO:0000313" key="2">
    <source>
        <dbReference type="EMBL" id="QGU27585.1"/>
    </source>
</evidence>
<dbReference type="PRINTS" id="PR00598">
    <property type="entry name" value="HTHMARR"/>
</dbReference>
<dbReference type="PROSITE" id="PS50995">
    <property type="entry name" value="HTH_MARR_2"/>
    <property type="match status" value="1"/>
</dbReference>
<keyword evidence="3" id="KW-1185">Reference proteome</keyword>
<accession>A0A6I6DRM6</accession>
<dbReference type="Pfam" id="PF12802">
    <property type="entry name" value="MarR_2"/>
    <property type="match status" value="1"/>
</dbReference>
<dbReference type="Proteomes" id="UP000422989">
    <property type="component" value="Chromosome"/>
</dbReference>
<dbReference type="GO" id="GO:0006950">
    <property type="term" value="P:response to stress"/>
    <property type="evidence" value="ECO:0007669"/>
    <property type="project" value="TreeGrafter"/>
</dbReference>
<dbReference type="SUPFAM" id="SSF46785">
    <property type="entry name" value="Winged helix' DNA-binding domain"/>
    <property type="match status" value="1"/>
</dbReference>
<reference evidence="2 3" key="1">
    <citation type="submission" date="2018-09" db="EMBL/GenBank/DDBJ databases">
        <title>Whole genome sequencing of Microbacterium oryzae strain MB-10T.</title>
        <authorList>
            <person name="Das S.K."/>
        </authorList>
    </citation>
    <scope>NUCLEOTIDE SEQUENCE [LARGE SCALE GENOMIC DNA]</scope>
    <source>
        <strain evidence="2 3">MB-10</strain>
    </source>
</reference>
<name>A0A6I6DRM6_9MICO</name>
<protein>
    <submittedName>
        <fullName evidence="2">MarR family transcriptional regulator</fullName>
    </submittedName>
</protein>
<dbReference type="PANTHER" id="PTHR33164">
    <property type="entry name" value="TRANSCRIPTIONAL REGULATOR, MARR FAMILY"/>
    <property type="match status" value="1"/>
</dbReference>
<dbReference type="SMART" id="SM00347">
    <property type="entry name" value="HTH_MARR"/>
    <property type="match status" value="1"/>
</dbReference>
<dbReference type="Gene3D" id="1.10.10.10">
    <property type="entry name" value="Winged helix-like DNA-binding domain superfamily/Winged helix DNA-binding domain"/>
    <property type="match status" value="1"/>
</dbReference>
<dbReference type="KEGG" id="moj:D7D94_07830"/>
<dbReference type="EMBL" id="CP032550">
    <property type="protein sequence ID" value="QGU27585.1"/>
    <property type="molecule type" value="Genomic_DNA"/>
</dbReference>
<dbReference type="AlphaFoldDB" id="A0A6I6DRM6"/>
<dbReference type="InterPro" id="IPR000835">
    <property type="entry name" value="HTH_MarR-typ"/>
</dbReference>
<evidence type="ECO:0000313" key="3">
    <source>
        <dbReference type="Proteomes" id="UP000422989"/>
    </source>
</evidence>